<dbReference type="InterPro" id="IPR036864">
    <property type="entry name" value="Zn2-C6_fun-type_DNA-bd_sf"/>
</dbReference>
<organism evidence="8 9">
    <name type="scientific">Sporothrix bragantina</name>
    <dbReference type="NCBI Taxonomy" id="671064"/>
    <lineage>
        <taxon>Eukaryota</taxon>
        <taxon>Fungi</taxon>
        <taxon>Dikarya</taxon>
        <taxon>Ascomycota</taxon>
        <taxon>Pezizomycotina</taxon>
        <taxon>Sordariomycetes</taxon>
        <taxon>Sordariomycetidae</taxon>
        <taxon>Ophiostomatales</taxon>
        <taxon>Ophiostomataceae</taxon>
        <taxon>Sporothrix</taxon>
    </lineage>
</organism>
<dbReference type="SMART" id="SM00066">
    <property type="entry name" value="GAL4"/>
    <property type="match status" value="1"/>
</dbReference>
<evidence type="ECO:0000256" key="2">
    <source>
        <dbReference type="ARBA" id="ARBA00023015"/>
    </source>
</evidence>
<evidence type="ECO:0000256" key="1">
    <source>
        <dbReference type="ARBA" id="ARBA00004123"/>
    </source>
</evidence>
<dbReference type="Gene3D" id="4.10.240.10">
    <property type="entry name" value="Zn(2)-C6 fungal-type DNA-binding domain"/>
    <property type="match status" value="1"/>
</dbReference>
<dbReference type="PROSITE" id="PS50048">
    <property type="entry name" value="ZN2_CY6_FUNGAL_2"/>
    <property type="match status" value="1"/>
</dbReference>
<sequence>MSSVSSTDKKSGGRTRSTALTACEACRKLKMRCTWPTEQGTGEPCERCRRNKRACTIPEARPLGRRHGATGRYTGLEKAYRRMQAELKKAQMRGETQGVSAAGATTVEAAMKETMQGFPGLPDLPDVLDVSEVPCVQNIPDFTETTEFDVSDVTDVPAITDVPGVPNVPPSTQDSREPREPREPGIMADLPIDLVSPVQADPEPDPEPMSNPLALLADASSDAAQALVEPTGDVNINSNVDTNANIHSNIGIGRRLLRRPGYVSLGLRLSRDTLEQGLDALFAPMPMSRSHANYFKRPQSAPLRDVGPDVDPVDLALVTMDEAAMLFPLYFARLHPINGILDPILHTPSFVRARSALLFTWILALTAQFDHRPASAALAKRLRLHGEKLSHHVHACGFKSVEIVQGYYISLLSANPAATLAEERSWLYTMYAFGLGSELGLDREEESSAPKAAGAMETTHIAEDRTDRELAGRLTRNRQRTWLRILLWERANSAARGRMHSFPETDLTLNVERWWHHPLAHPADKHTCAFILLRRTLADLQRDLRRQASSPHADAHWVRNLVDTTLQPWRESWLPLPHDDDVHSDVTDTYLLHVFLHGRLWTLSFALHRSISCDTTQLHAIRQDCFEAAVECCEAAVRDLQAIGEPLYCMLAPTWAMISYAGVLALSLFPTLYGNSRRGTSGSPGSTGSAGNGNSNGNSYAADDTASSSELLALVGQVALQLERAGTTPSHRYGIAALMGHHLVSILRTRLRTRGHPLEPVEQVQQQQSQQQAQPQPQHQMLQLPMTMAQWDDQHQPHPSYQYPQVEFGTTNMDSWSGRTAFYDGSHDTIAGMTPSVVDPSISVNNPFWTTAVMSTEGDLTGEGFADLFRDMFGPGYGGVF</sequence>
<feature type="compositionally biased region" description="Low complexity" evidence="6">
    <location>
        <begin position="678"/>
        <end position="699"/>
    </location>
</feature>
<evidence type="ECO:0000256" key="5">
    <source>
        <dbReference type="ARBA" id="ARBA00023242"/>
    </source>
</evidence>
<evidence type="ECO:0000256" key="4">
    <source>
        <dbReference type="ARBA" id="ARBA00023163"/>
    </source>
</evidence>
<dbReference type="SUPFAM" id="SSF57701">
    <property type="entry name" value="Zn2/Cys6 DNA-binding domain"/>
    <property type="match status" value="1"/>
</dbReference>
<dbReference type="EMBL" id="CAWUHC010000137">
    <property type="protein sequence ID" value="CAK7235146.1"/>
    <property type="molecule type" value="Genomic_DNA"/>
</dbReference>
<keyword evidence="2" id="KW-0805">Transcription regulation</keyword>
<gene>
    <name evidence="8" type="ORF">SBRCBS47491_009192</name>
</gene>
<dbReference type="Pfam" id="PF00172">
    <property type="entry name" value="Zn_clus"/>
    <property type="match status" value="1"/>
</dbReference>
<dbReference type="PROSITE" id="PS00463">
    <property type="entry name" value="ZN2_CY6_FUNGAL_1"/>
    <property type="match status" value="1"/>
</dbReference>
<proteinExistence type="predicted"/>
<dbReference type="InterPro" id="IPR051089">
    <property type="entry name" value="prtT"/>
</dbReference>
<dbReference type="CDD" id="cd12148">
    <property type="entry name" value="fungal_TF_MHR"/>
    <property type="match status" value="1"/>
</dbReference>
<comment type="subcellular location">
    <subcellularLocation>
        <location evidence="1">Nucleus</location>
    </subcellularLocation>
</comment>
<protein>
    <recommendedName>
        <fullName evidence="7">Zn(2)-C6 fungal-type domain-containing protein</fullName>
    </recommendedName>
</protein>
<dbReference type="Proteomes" id="UP001642406">
    <property type="component" value="Unassembled WGS sequence"/>
</dbReference>
<feature type="domain" description="Zn(2)-C6 fungal-type" evidence="7">
    <location>
        <begin position="22"/>
        <end position="57"/>
    </location>
</feature>
<dbReference type="PANTHER" id="PTHR31845">
    <property type="entry name" value="FINGER DOMAIN PROTEIN, PUTATIVE-RELATED"/>
    <property type="match status" value="1"/>
</dbReference>
<dbReference type="InterPro" id="IPR001138">
    <property type="entry name" value="Zn2Cys6_DnaBD"/>
</dbReference>
<keyword evidence="9" id="KW-1185">Reference proteome</keyword>
<keyword evidence="4" id="KW-0804">Transcription</keyword>
<reference evidence="8 9" key="1">
    <citation type="submission" date="2024-01" db="EMBL/GenBank/DDBJ databases">
        <authorList>
            <person name="Allen C."/>
            <person name="Tagirdzhanova G."/>
        </authorList>
    </citation>
    <scope>NUCLEOTIDE SEQUENCE [LARGE SCALE GENOMIC DNA]</scope>
</reference>
<name>A0ABP0CVT9_9PEZI</name>
<evidence type="ECO:0000259" key="7">
    <source>
        <dbReference type="PROSITE" id="PS50048"/>
    </source>
</evidence>
<feature type="region of interest" description="Disordered" evidence="6">
    <location>
        <begin position="157"/>
        <end position="188"/>
    </location>
</feature>
<feature type="region of interest" description="Disordered" evidence="6">
    <location>
        <begin position="678"/>
        <end position="703"/>
    </location>
</feature>
<evidence type="ECO:0000313" key="9">
    <source>
        <dbReference type="Proteomes" id="UP001642406"/>
    </source>
</evidence>
<feature type="compositionally biased region" description="Basic and acidic residues" evidence="6">
    <location>
        <begin position="174"/>
        <end position="183"/>
    </location>
</feature>
<accession>A0ABP0CVT9</accession>
<evidence type="ECO:0000313" key="8">
    <source>
        <dbReference type="EMBL" id="CAK7235146.1"/>
    </source>
</evidence>
<dbReference type="CDD" id="cd00067">
    <property type="entry name" value="GAL4"/>
    <property type="match status" value="1"/>
</dbReference>
<evidence type="ECO:0000256" key="6">
    <source>
        <dbReference type="SAM" id="MobiDB-lite"/>
    </source>
</evidence>
<comment type="caution">
    <text evidence="8">The sequence shown here is derived from an EMBL/GenBank/DDBJ whole genome shotgun (WGS) entry which is preliminary data.</text>
</comment>
<evidence type="ECO:0000256" key="3">
    <source>
        <dbReference type="ARBA" id="ARBA00023125"/>
    </source>
</evidence>
<keyword evidence="5" id="KW-0539">Nucleus</keyword>
<dbReference type="PANTHER" id="PTHR31845:SF17">
    <property type="entry name" value="ZN(II)2CYS6 TRANSCRIPTION FACTOR (EUROFUNG)"/>
    <property type="match status" value="1"/>
</dbReference>
<keyword evidence="3" id="KW-0238">DNA-binding</keyword>